<dbReference type="OrthoDB" id="1164310at2"/>
<dbReference type="Proteomes" id="UP000051922">
    <property type="component" value="Unassembled WGS sequence"/>
</dbReference>
<dbReference type="PANTHER" id="PTHR37806:SF1">
    <property type="entry name" value="PEPTIDASE C39-LIKE DOMAIN-CONTAINING PROTEIN"/>
    <property type="match status" value="1"/>
</dbReference>
<dbReference type="AlphaFoldDB" id="A0A0R1U2U5"/>
<reference evidence="2 3" key="1">
    <citation type="journal article" date="2015" name="Genome Announc.">
        <title>Expanding the biotechnology potential of lactobacilli through comparative genomics of 213 strains and associated genera.</title>
        <authorList>
            <person name="Sun Z."/>
            <person name="Harris H.M."/>
            <person name="McCann A."/>
            <person name="Guo C."/>
            <person name="Argimon S."/>
            <person name="Zhang W."/>
            <person name="Yang X."/>
            <person name="Jeffery I.B."/>
            <person name="Cooney J.C."/>
            <person name="Kagawa T.F."/>
            <person name="Liu W."/>
            <person name="Song Y."/>
            <person name="Salvetti E."/>
            <person name="Wrobel A."/>
            <person name="Rasinkangas P."/>
            <person name="Parkhill J."/>
            <person name="Rea M.C."/>
            <person name="O'Sullivan O."/>
            <person name="Ritari J."/>
            <person name="Douillard F.P."/>
            <person name="Paul Ross R."/>
            <person name="Yang R."/>
            <person name="Briner A.E."/>
            <person name="Felis G.E."/>
            <person name="de Vos W.M."/>
            <person name="Barrangou R."/>
            <person name="Klaenhammer T.R."/>
            <person name="Caufield P.W."/>
            <person name="Cui Y."/>
            <person name="Zhang H."/>
            <person name="O'Toole P.W."/>
        </authorList>
    </citation>
    <scope>NUCLEOTIDE SEQUENCE [LARGE SCALE GENOMIC DNA]</scope>
    <source>
        <strain evidence="2 3">DSM 15945</strain>
    </source>
</reference>
<evidence type="ECO:0000259" key="1">
    <source>
        <dbReference type="Pfam" id="PF13529"/>
    </source>
</evidence>
<name>A0A0R1U2U5_9LACO</name>
<dbReference type="PATRIC" id="fig|1423783.4.peg.2265"/>
<keyword evidence="3" id="KW-1185">Reference proteome</keyword>
<protein>
    <submittedName>
        <fullName evidence="2">Cysteine protease YvpB</fullName>
    </submittedName>
</protein>
<accession>A0A0R1U2U5</accession>
<organism evidence="2 3">
    <name type="scientific">Lacticaseibacillus pantheris DSM 15945 = JCM 12539 = NBRC 106106</name>
    <dbReference type="NCBI Taxonomy" id="1423783"/>
    <lineage>
        <taxon>Bacteria</taxon>
        <taxon>Bacillati</taxon>
        <taxon>Bacillota</taxon>
        <taxon>Bacilli</taxon>
        <taxon>Lactobacillales</taxon>
        <taxon>Lactobacillaceae</taxon>
        <taxon>Lacticaseibacillus</taxon>
    </lineage>
</organism>
<dbReference type="GO" id="GO:0008233">
    <property type="term" value="F:peptidase activity"/>
    <property type="evidence" value="ECO:0007669"/>
    <property type="project" value="UniProtKB-KW"/>
</dbReference>
<dbReference type="RefSeq" id="WP_056956278.1">
    <property type="nucleotide sequence ID" value="NZ_AZFJ01000017.1"/>
</dbReference>
<feature type="domain" description="Peptidase C39-like" evidence="1">
    <location>
        <begin position="44"/>
        <end position="206"/>
    </location>
</feature>
<dbReference type="EMBL" id="AZFJ01000017">
    <property type="protein sequence ID" value="KRL87632.1"/>
    <property type="molecule type" value="Genomic_DNA"/>
</dbReference>
<dbReference type="Pfam" id="PF13529">
    <property type="entry name" value="Peptidase_C39_2"/>
    <property type="match status" value="1"/>
</dbReference>
<dbReference type="InterPro" id="IPR039564">
    <property type="entry name" value="Peptidase_C39-like"/>
</dbReference>
<dbReference type="Gene3D" id="3.90.70.10">
    <property type="entry name" value="Cysteine proteinases"/>
    <property type="match status" value="1"/>
</dbReference>
<evidence type="ECO:0000313" key="3">
    <source>
        <dbReference type="Proteomes" id="UP000051922"/>
    </source>
</evidence>
<keyword evidence="2" id="KW-0645">Protease</keyword>
<gene>
    <name evidence="2" type="ORF">FC50_GL002212</name>
</gene>
<sequence>MKKILNGLIVLGVVILAVFGAYKLDVYQRLLNAGIVPVQEHVQLDVPLLRKDTPPALGNGSEVTAMAMLLQYYGYHETKNNLSANLPRVPWTFPDGEHGNPNVGFVGSVTGESYGLGAYHQPMIRLAHHYTNHASDVSGSSFDQIVRILATGHPVWTITTTTFAPVHDWQRWDTPQGRIKITYSMNGVVITGYDRAQKLIYVNDPYGHKNKAVNWDKFQAAYNQMGQQAIYIK</sequence>
<dbReference type="PIRSF" id="PIRSF032442">
    <property type="entry name" value="UCP032442"/>
    <property type="match status" value="1"/>
</dbReference>
<proteinExistence type="predicted"/>
<keyword evidence="2" id="KW-0378">Hydrolase</keyword>
<comment type="caution">
    <text evidence="2">The sequence shown here is derived from an EMBL/GenBank/DDBJ whole genome shotgun (WGS) entry which is preliminary data.</text>
</comment>
<dbReference type="PANTHER" id="PTHR37806">
    <property type="entry name" value="LMO0724 PROTEIN"/>
    <property type="match status" value="1"/>
</dbReference>
<dbReference type="InterPro" id="IPR016997">
    <property type="entry name" value="UCP032442"/>
</dbReference>
<dbReference type="STRING" id="1423783.FC50_GL002212"/>
<dbReference type="GO" id="GO:0006508">
    <property type="term" value="P:proteolysis"/>
    <property type="evidence" value="ECO:0007669"/>
    <property type="project" value="UniProtKB-KW"/>
</dbReference>
<evidence type="ECO:0000313" key="2">
    <source>
        <dbReference type="EMBL" id="KRL87632.1"/>
    </source>
</evidence>